<dbReference type="Proteomes" id="UP001055093">
    <property type="component" value="Unassembled WGS sequence"/>
</dbReference>
<evidence type="ECO:0000313" key="2">
    <source>
        <dbReference type="Proteomes" id="UP001055093"/>
    </source>
</evidence>
<protein>
    <recommendedName>
        <fullName evidence="3">NUDIX hydrolase</fullName>
    </recommendedName>
</protein>
<dbReference type="InterPro" id="IPR015797">
    <property type="entry name" value="NUDIX_hydrolase-like_dom_sf"/>
</dbReference>
<reference evidence="1" key="2">
    <citation type="submission" date="2021-08" db="EMBL/GenBank/DDBJ databases">
        <authorList>
            <person name="Tani A."/>
            <person name="Ola A."/>
            <person name="Ogura Y."/>
            <person name="Katsura K."/>
            <person name="Hayashi T."/>
        </authorList>
    </citation>
    <scope>NUCLEOTIDE SEQUENCE</scope>
    <source>
        <strain evidence="1">DSM 14458</strain>
    </source>
</reference>
<dbReference type="SUPFAM" id="SSF55811">
    <property type="entry name" value="Nudix"/>
    <property type="match status" value="1"/>
</dbReference>
<gene>
    <name evidence="1" type="ORF">BGCPKDLD_2702</name>
</gene>
<dbReference type="Gene3D" id="3.90.79.10">
    <property type="entry name" value="Nucleoside Triphosphate Pyrophosphohydrolase"/>
    <property type="match status" value="1"/>
</dbReference>
<name>A0ABQ4UV96_9HYPH</name>
<evidence type="ECO:0000313" key="1">
    <source>
        <dbReference type="EMBL" id="GJE76110.1"/>
    </source>
</evidence>
<sequence>MSIDGSSLPAPGFTLTPLTRIAARLVPYEWVWARDNEASIERNWQRRLEATPELFDGPVYLASGCAIEDGACEAAFFEVRYSRFIAFRDAGVPDALVANAFAAIVPLSADGAVVLGVMGAQTANAGQIYFPCGTPDPGDRRDDDTVDLAGSAEREFLEETGLSLPEDAAGDWVLLRGDGQLAFLRPVRFDLDAESLKARIDAHRGEEAEPELAHSVIARSRADIDAARMPGFVQAYLASVFPD</sequence>
<dbReference type="EMBL" id="BPRE01000007">
    <property type="protein sequence ID" value="GJE76110.1"/>
    <property type="molecule type" value="Genomic_DNA"/>
</dbReference>
<dbReference type="RefSeq" id="WP_137830055.1">
    <property type="nucleotide sequence ID" value="NZ_BPRE01000007.1"/>
</dbReference>
<evidence type="ECO:0008006" key="3">
    <source>
        <dbReference type="Google" id="ProtNLM"/>
    </source>
</evidence>
<reference evidence="1" key="1">
    <citation type="journal article" date="2021" name="Front. Microbiol.">
        <title>Comprehensive Comparative Genomics and Phenotyping of Methylobacterium Species.</title>
        <authorList>
            <person name="Alessa O."/>
            <person name="Ogura Y."/>
            <person name="Fujitani Y."/>
            <person name="Takami H."/>
            <person name="Hayashi T."/>
            <person name="Sahin N."/>
            <person name="Tani A."/>
        </authorList>
    </citation>
    <scope>NUCLEOTIDE SEQUENCE</scope>
    <source>
        <strain evidence="1">DSM 14458</strain>
    </source>
</reference>
<comment type="caution">
    <text evidence="1">The sequence shown here is derived from an EMBL/GenBank/DDBJ whole genome shotgun (WGS) entry which is preliminary data.</text>
</comment>
<keyword evidence="2" id="KW-1185">Reference proteome</keyword>
<accession>A0ABQ4UV96</accession>
<organism evidence="1 2">
    <name type="scientific">Methylorubrum suomiense</name>
    <dbReference type="NCBI Taxonomy" id="144191"/>
    <lineage>
        <taxon>Bacteria</taxon>
        <taxon>Pseudomonadati</taxon>
        <taxon>Pseudomonadota</taxon>
        <taxon>Alphaproteobacteria</taxon>
        <taxon>Hyphomicrobiales</taxon>
        <taxon>Methylobacteriaceae</taxon>
        <taxon>Methylorubrum</taxon>
    </lineage>
</organism>
<proteinExistence type="predicted"/>